<dbReference type="AlphaFoldDB" id="M4ST51"/>
<evidence type="ECO:0000259" key="10">
    <source>
        <dbReference type="Pfam" id="PF13206"/>
    </source>
</evidence>
<comment type="function">
    <text evidence="1">VSG forms a coat on the surface of the parasite. The trypanosome evades the immune response of the host by expressing a series of antigenically distinct VSGs from an estimated 1000 VSG genes.</text>
</comment>
<sequence length="415" mass="44556">QDSSYEDREKSKVHADAQDYHKKISYFAEHWADWKAAAEAFAKPTVENKLKEEAALKLFGKDKKLAHAKLKAVAEQAWKLKKRLPQLSTGADKLTETIAINKIKEAAFGVSTATPPSVTQDEAFGCAINRDARENVCVGEAASKKVKSAVTALVCLCMKSTKVSHTAQTGVCTDKADGTTGWDSVTSSPNTGDTTKIAKSCHSKKGQEIPPSNLIVSTETLKGLITTDGTDGYLGAYKETGCNGSSGHGVCVKFSGYLADPDSTLKKLTWLTSIRDLETQLNERQEEKTVVDRINDKPKQLSNAAAAAVAEAEKTASEESSTAIINGKTKSNVKTAQCSAKTYTTCTRAGCKWEGTGETEGTCKPKDKEEKTNAAGKEAATGCAKNEPIRPLVKTKKQATSKIVHLERGKIMSLT</sequence>
<dbReference type="EMBL" id="KC611738">
    <property type="protein sequence ID" value="AGH59169.1"/>
    <property type="molecule type" value="Genomic_DNA"/>
</dbReference>
<evidence type="ECO:0000256" key="7">
    <source>
        <dbReference type="ARBA" id="ARBA00023180"/>
    </source>
</evidence>
<keyword evidence="7" id="KW-0325">Glycoprotein</keyword>
<protein>
    <submittedName>
        <fullName evidence="11">Variant surface glycoprotein 3125</fullName>
    </submittedName>
</protein>
<evidence type="ECO:0000256" key="1">
    <source>
        <dbReference type="ARBA" id="ARBA00002523"/>
    </source>
</evidence>
<keyword evidence="4" id="KW-0336">GPI-anchor</keyword>
<evidence type="ECO:0000256" key="2">
    <source>
        <dbReference type="ARBA" id="ARBA00004609"/>
    </source>
</evidence>
<dbReference type="Pfam" id="PF13206">
    <property type="entry name" value="VSG_B"/>
    <property type="match status" value="1"/>
</dbReference>
<evidence type="ECO:0000256" key="5">
    <source>
        <dbReference type="ARBA" id="ARBA00022729"/>
    </source>
</evidence>
<organism evidence="11">
    <name type="scientific">Trypanosoma brucei</name>
    <dbReference type="NCBI Taxonomy" id="5691"/>
    <lineage>
        <taxon>Eukaryota</taxon>
        <taxon>Discoba</taxon>
        <taxon>Euglenozoa</taxon>
        <taxon>Kinetoplastea</taxon>
        <taxon>Metakinetoplastina</taxon>
        <taxon>Trypanosomatida</taxon>
        <taxon>Trypanosomatidae</taxon>
        <taxon>Trypanosoma</taxon>
    </lineage>
</organism>
<keyword evidence="8" id="KW-0449">Lipoprotein</keyword>
<reference evidence="11" key="2">
    <citation type="journal article" date="2014" name="Mol. Biochem. Parasitol.">
        <title>Capturing the variant surface glycoprotein repertoire (the VSGnome) of Trypanosoma brucei Lister 427.</title>
        <authorList>
            <person name="Cross G.A."/>
            <person name="Kim H.S."/>
            <person name="Wickstead B."/>
        </authorList>
    </citation>
    <scope>NUCLEOTIDE SEQUENCE</scope>
    <source>
        <strain evidence="11">Lister 427</strain>
    </source>
</reference>
<dbReference type="VEuPathDB" id="TriTrypDB:Tb427_000290800"/>
<evidence type="ECO:0000256" key="8">
    <source>
        <dbReference type="ARBA" id="ARBA00023288"/>
    </source>
</evidence>
<evidence type="ECO:0000313" key="11">
    <source>
        <dbReference type="EMBL" id="AGH59169.1"/>
    </source>
</evidence>
<keyword evidence="6" id="KW-0472">Membrane</keyword>
<evidence type="ECO:0000256" key="9">
    <source>
        <dbReference type="SAM" id="MobiDB-lite"/>
    </source>
</evidence>
<feature type="compositionally biased region" description="Basic and acidic residues" evidence="9">
    <location>
        <begin position="361"/>
        <end position="372"/>
    </location>
</feature>
<evidence type="ECO:0000256" key="3">
    <source>
        <dbReference type="ARBA" id="ARBA00022475"/>
    </source>
</evidence>
<dbReference type="VEuPathDB" id="TriTrypDB:Tb927.10.16370"/>
<dbReference type="InterPro" id="IPR025932">
    <property type="entry name" value="Trypano_VSG_B_N_dom"/>
</dbReference>
<keyword evidence="3" id="KW-1003">Cell membrane</keyword>
<feature type="non-terminal residue" evidence="11">
    <location>
        <position position="1"/>
    </location>
</feature>
<dbReference type="GO" id="GO:0098552">
    <property type="term" value="C:side of membrane"/>
    <property type="evidence" value="ECO:0007669"/>
    <property type="project" value="UniProtKB-KW"/>
</dbReference>
<keyword evidence="5" id="KW-0732">Signal</keyword>
<evidence type="ECO:0000256" key="4">
    <source>
        <dbReference type="ARBA" id="ARBA00022622"/>
    </source>
</evidence>
<reference evidence="11" key="1">
    <citation type="submission" date="2013-02" db="EMBL/GenBank/DDBJ databases">
        <authorList>
            <person name="Cross G.A.M."/>
            <person name="Kim H.-S."/>
            <person name="Wickstead B."/>
        </authorList>
    </citation>
    <scope>NUCLEOTIDE SEQUENCE</scope>
    <source>
        <strain evidence="11">Lister 427</strain>
    </source>
</reference>
<name>M4ST51_9TRYP</name>
<proteinExistence type="predicted"/>
<evidence type="ECO:0000256" key="6">
    <source>
        <dbReference type="ARBA" id="ARBA00023136"/>
    </source>
</evidence>
<feature type="domain" description="Trypanosome variant surface glycoprotein B-type N-terminal" evidence="10">
    <location>
        <begin position="3"/>
        <end position="296"/>
    </location>
</feature>
<feature type="region of interest" description="Disordered" evidence="9">
    <location>
        <begin position="357"/>
        <end position="382"/>
    </location>
</feature>
<comment type="subcellular location">
    <subcellularLocation>
        <location evidence="2">Cell membrane</location>
        <topology evidence="2">Lipid-anchor</topology>
        <topology evidence="2">GPI-anchor</topology>
    </subcellularLocation>
</comment>
<accession>M4ST51</accession>
<dbReference type="GO" id="GO:0005886">
    <property type="term" value="C:plasma membrane"/>
    <property type="evidence" value="ECO:0007669"/>
    <property type="project" value="UniProtKB-SubCell"/>
</dbReference>